<accession>A0AAD4CA44</accession>
<comment type="pathway">
    <text evidence="1">Mycotoxin biosynthesis.</text>
</comment>
<protein>
    <recommendedName>
        <fullName evidence="6">Cyclochlorotine biosynthesis protein O</fullName>
    </recommendedName>
</protein>
<feature type="transmembrane region" description="Helical" evidence="3">
    <location>
        <begin position="41"/>
        <end position="65"/>
    </location>
</feature>
<evidence type="ECO:0000313" key="5">
    <source>
        <dbReference type="Proteomes" id="UP001194746"/>
    </source>
</evidence>
<reference evidence="4" key="1">
    <citation type="journal article" date="2019" name="Beilstein J. Org. Chem.">
        <title>Nanangenines: drimane sesquiterpenoids as the dominant metabolite cohort of a novel Australian fungus, Aspergillus nanangensis.</title>
        <authorList>
            <person name="Lacey H.J."/>
            <person name="Gilchrist C.L.M."/>
            <person name="Crombie A."/>
            <person name="Kalaitzis J.A."/>
            <person name="Vuong D."/>
            <person name="Rutledge P.J."/>
            <person name="Turner P."/>
            <person name="Pitt J.I."/>
            <person name="Lacey E."/>
            <person name="Chooi Y.H."/>
            <person name="Piggott A.M."/>
        </authorList>
    </citation>
    <scope>NUCLEOTIDE SEQUENCE</scope>
    <source>
        <strain evidence="4">MST-FP2251</strain>
    </source>
</reference>
<keyword evidence="5" id="KW-1185">Reference proteome</keyword>
<comment type="similarity">
    <text evidence="2">Belongs to the ustYa family.</text>
</comment>
<keyword evidence="3" id="KW-1133">Transmembrane helix</keyword>
<comment type="caution">
    <text evidence="4">The sequence shown here is derived from an EMBL/GenBank/DDBJ whole genome shotgun (WGS) entry which is preliminary data.</text>
</comment>
<keyword evidence="3" id="KW-0472">Membrane</keyword>
<evidence type="ECO:0000256" key="2">
    <source>
        <dbReference type="ARBA" id="ARBA00035112"/>
    </source>
</evidence>
<feature type="non-terminal residue" evidence="4">
    <location>
        <position position="1"/>
    </location>
</feature>
<evidence type="ECO:0000313" key="4">
    <source>
        <dbReference type="EMBL" id="KAF9882665.1"/>
    </source>
</evidence>
<dbReference type="Pfam" id="PF11807">
    <property type="entry name" value="UstYa"/>
    <property type="match status" value="1"/>
</dbReference>
<dbReference type="InterPro" id="IPR021765">
    <property type="entry name" value="UstYa-like"/>
</dbReference>
<dbReference type="EMBL" id="VCAU01000243">
    <property type="protein sequence ID" value="KAF9882665.1"/>
    <property type="molecule type" value="Genomic_DNA"/>
</dbReference>
<dbReference type="AlphaFoldDB" id="A0AAD4CA44"/>
<name>A0AAD4CA44_ASPNN</name>
<dbReference type="GO" id="GO:0043386">
    <property type="term" value="P:mycotoxin biosynthetic process"/>
    <property type="evidence" value="ECO:0007669"/>
    <property type="project" value="InterPro"/>
</dbReference>
<gene>
    <name evidence="4" type="ORF">FE257_005659</name>
</gene>
<proteinExistence type="inferred from homology"/>
<keyword evidence="3" id="KW-0812">Transmembrane</keyword>
<dbReference type="PANTHER" id="PTHR33365:SF4">
    <property type="entry name" value="CYCLOCHLOROTINE BIOSYNTHESIS PROTEIN O"/>
    <property type="match status" value="1"/>
</dbReference>
<dbReference type="Proteomes" id="UP001194746">
    <property type="component" value="Unassembled WGS sequence"/>
</dbReference>
<reference evidence="4" key="2">
    <citation type="submission" date="2020-02" db="EMBL/GenBank/DDBJ databases">
        <authorList>
            <person name="Gilchrist C.L.M."/>
            <person name="Chooi Y.-H."/>
        </authorList>
    </citation>
    <scope>NUCLEOTIDE SEQUENCE</scope>
    <source>
        <strain evidence="4">MST-FP2251</strain>
    </source>
</reference>
<evidence type="ECO:0000256" key="1">
    <source>
        <dbReference type="ARBA" id="ARBA00004685"/>
    </source>
</evidence>
<dbReference type="PANTHER" id="PTHR33365">
    <property type="entry name" value="YALI0B05434P"/>
    <property type="match status" value="1"/>
</dbReference>
<evidence type="ECO:0000256" key="3">
    <source>
        <dbReference type="SAM" id="Phobius"/>
    </source>
</evidence>
<organism evidence="4 5">
    <name type="scientific">Aspergillus nanangensis</name>
    <dbReference type="NCBI Taxonomy" id="2582783"/>
    <lineage>
        <taxon>Eukaryota</taxon>
        <taxon>Fungi</taxon>
        <taxon>Dikarya</taxon>
        <taxon>Ascomycota</taxon>
        <taxon>Pezizomycotina</taxon>
        <taxon>Eurotiomycetes</taxon>
        <taxon>Eurotiomycetidae</taxon>
        <taxon>Eurotiales</taxon>
        <taxon>Aspergillaceae</taxon>
        <taxon>Aspergillus</taxon>
        <taxon>Aspergillus subgen. Circumdati</taxon>
    </lineage>
</organism>
<sequence length="238" mass="27313">MRTDDSLDREEALPLNATFESTYDDKDSQDSPQKSTWPVRWGLYGICFVFLTVCFAFLVASSVFFREPSDDAGYQRLYSPLWDVVSYQPTVFDADIHGPSPFRGKVRPELDEAWDTTTNTSLILIDEQEMKALGESTHQAAKVGTKYFAVVEVFHQLHCVDLIRKYIHRDDYRDYMAFQDDEETILAHVDHCVDLLRQVIQCAGDVGLVVFDQKGPGKPPQPRFSNRHMCRDFNAIQT</sequence>
<evidence type="ECO:0008006" key="6">
    <source>
        <dbReference type="Google" id="ProtNLM"/>
    </source>
</evidence>